<gene>
    <name evidence="1" type="ORF">PV327_011286</name>
</gene>
<organism evidence="1 2">
    <name type="scientific">Microctonus hyperodae</name>
    <name type="common">Parasitoid wasp</name>
    <dbReference type="NCBI Taxonomy" id="165561"/>
    <lineage>
        <taxon>Eukaryota</taxon>
        <taxon>Metazoa</taxon>
        <taxon>Ecdysozoa</taxon>
        <taxon>Arthropoda</taxon>
        <taxon>Hexapoda</taxon>
        <taxon>Insecta</taxon>
        <taxon>Pterygota</taxon>
        <taxon>Neoptera</taxon>
        <taxon>Endopterygota</taxon>
        <taxon>Hymenoptera</taxon>
        <taxon>Apocrita</taxon>
        <taxon>Ichneumonoidea</taxon>
        <taxon>Braconidae</taxon>
        <taxon>Euphorinae</taxon>
        <taxon>Microctonus</taxon>
    </lineage>
</organism>
<sequence length="153" mass="17473">PEYPLNCYGQIVLRPLNSSICSNNSLSCSRLLTKCTKLSCDQLNYYSPRTAKAFLEFFPTDNLENLSINLIVEPYRSVTKSKLSELMGNVLAKSPKLKSLNVRNMPIPEESCAELIRNCRKLHTIRIDSDNSLPEIILKEMMSLPNLRNLFLY</sequence>
<comment type="caution">
    <text evidence="1">The sequence shown here is derived from an EMBL/GenBank/DDBJ whole genome shotgun (WGS) entry which is preliminary data.</text>
</comment>
<evidence type="ECO:0000313" key="2">
    <source>
        <dbReference type="Proteomes" id="UP001168972"/>
    </source>
</evidence>
<reference evidence="1" key="2">
    <citation type="submission" date="2023-03" db="EMBL/GenBank/DDBJ databases">
        <authorList>
            <person name="Inwood S.N."/>
            <person name="Skelly J.G."/>
            <person name="Guhlin J."/>
            <person name="Harrop T.W.R."/>
            <person name="Goldson S.G."/>
            <person name="Dearden P.K."/>
        </authorList>
    </citation>
    <scope>NUCLEOTIDE SEQUENCE</scope>
    <source>
        <strain evidence="1">Lincoln</strain>
        <tissue evidence="1">Whole body</tissue>
    </source>
</reference>
<feature type="non-terminal residue" evidence="1">
    <location>
        <position position="1"/>
    </location>
</feature>
<keyword evidence="2" id="KW-1185">Reference proteome</keyword>
<proteinExistence type="predicted"/>
<evidence type="ECO:0000313" key="1">
    <source>
        <dbReference type="EMBL" id="KAK0157264.1"/>
    </source>
</evidence>
<dbReference type="InterPro" id="IPR032675">
    <property type="entry name" value="LRR_dom_sf"/>
</dbReference>
<dbReference type="SUPFAM" id="SSF52047">
    <property type="entry name" value="RNI-like"/>
    <property type="match status" value="1"/>
</dbReference>
<accession>A0AA39C459</accession>
<dbReference type="AlphaFoldDB" id="A0AA39C459"/>
<reference evidence="1" key="1">
    <citation type="journal article" date="2023" name="bioRxiv">
        <title>Scaffold-level genome assemblies of two parasitoid biocontrol wasps reveal the parthenogenesis mechanism and an associated novel virus.</title>
        <authorList>
            <person name="Inwood S."/>
            <person name="Skelly J."/>
            <person name="Guhlin J."/>
            <person name="Harrop T."/>
            <person name="Goldson S."/>
            <person name="Dearden P."/>
        </authorList>
    </citation>
    <scope>NUCLEOTIDE SEQUENCE</scope>
    <source>
        <strain evidence="1">Lincoln</strain>
        <tissue evidence="1">Whole body</tissue>
    </source>
</reference>
<dbReference type="Proteomes" id="UP001168972">
    <property type="component" value="Unassembled WGS sequence"/>
</dbReference>
<protein>
    <submittedName>
        <fullName evidence="1">Uncharacterized protein</fullName>
    </submittedName>
</protein>
<dbReference type="EMBL" id="JAQQBR010002123">
    <property type="protein sequence ID" value="KAK0157264.1"/>
    <property type="molecule type" value="Genomic_DNA"/>
</dbReference>
<feature type="non-terminal residue" evidence="1">
    <location>
        <position position="153"/>
    </location>
</feature>
<name>A0AA39C459_MICHY</name>
<dbReference type="Gene3D" id="3.80.10.10">
    <property type="entry name" value="Ribonuclease Inhibitor"/>
    <property type="match status" value="1"/>
</dbReference>